<keyword evidence="2" id="KW-1185">Reference proteome</keyword>
<organism evidence="1 2">
    <name type="scientific">Candidatus Mesenet longicola</name>
    <dbReference type="NCBI Taxonomy" id="1892558"/>
    <lineage>
        <taxon>Bacteria</taxon>
        <taxon>Pseudomonadati</taxon>
        <taxon>Pseudomonadota</taxon>
        <taxon>Alphaproteobacteria</taxon>
        <taxon>Rickettsiales</taxon>
        <taxon>Anaplasmataceae</taxon>
        <taxon>Candidatus Mesenet</taxon>
    </lineage>
</organism>
<dbReference type="EMBL" id="BNGU01000006">
    <property type="protein sequence ID" value="GHM59272.1"/>
    <property type="molecule type" value="Genomic_DNA"/>
</dbReference>
<protein>
    <submittedName>
        <fullName evidence="1">Uncharacterized protein</fullName>
    </submittedName>
</protein>
<sequence length="94" mass="10496">MSNVQRIVQSIDADDCTHNIIKSNMTGIRGKVNKLDLDDNDVNNIAYKIMGTIKWTGNFECGKLYTNIPEEARLCNIIADTIDNPSFCSSNDLI</sequence>
<name>A0A8J3HU43_9RICK</name>
<evidence type="ECO:0000313" key="1">
    <source>
        <dbReference type="EMBL" id="GHM59272.1"/>
    </source>
</evidence>
<gene>
    <name evidence="1" type="ORF">sL5_02650</name>
</gene>
<proteinExistence type="predicted"/>
<reference evidence="1 2" key="1">
    <citation type="journal article" date="2021" name="Microb. Ecol.">
        <title>Candidatus Mesenet longicola: Novel Endosymbionts of Brontispa longissima that Induce Cytoplasmic Incompatibility.</title>
        <authorList>
            <person name="Takano S."/>
            <person name="Gotoh Y."/>
            <person name="Hayashi T."/>
        </authorList>
    </citation>
    <scope>NUCLEOTIDE SEQUENCE [LARGE SCALE GENOMIC DNA]</scope>
    <source>
        <strain evidence="1">L5</strain>
    </source>
</reference>
<evidence type="ECO:0000313" key="2">
    <source>
        <dbReference type="Proteomes" id="UP000637906"/>
    </source>
</evidence>
<dbReference type="Proteomes" id="UP000637906">
    <property type="component" value="Unassembled WGS sequence"/>
</dbReference>
<accession>A0A8J3HU43</accession>
<dbReference type="AlphaFoldDB" id="A0A8J3HU43"/>
<comment type="caution">
    <text evidence="1">The sequence shown here is derived from an EMBL/GenBank/DDBJ whole genome shotgun (WGS) entry which is preliminary data.</text>
</comment>